<proteinExistence type="predicted"/>
<reference evidence="2 3" key="1">
    <citation type="submission" date="2015-06" db="EMBL/GenBank/DDBJ databases">
        <authorList>
            <person name="Ju K.-S."/>
            <person name="Doroghazi J.R."/>
            <person name="Metcalf W.W."/>
        </authorList>
    </citation>
    <scope>NUCLEOTIDE SEQUENCE [LARGE SCALE GENOMIC DNA]</scope>
    <source>
        <strain evidence="2 3">NRRL 3414</strain>
    </source>
</reference>
<gene>
    <name evidence="2" type="ORF">ACM01_01425</name>
</gene>
<evidence type="ECO:0000256" key="1">
    <source>
        <dbReference type="SAM" id="MobiDB-lite"/>
    </source>
</evidence>
<evidence type="ECO:0000313" key="3">
    <source>
        <dbReference type="Proteomes" id="UP000037432"/>
    </source>
</evidence>
<accession>A0A0J7ZPJ9</accession>
<sequence>MTRTADGAPAAPTRFSLLARDLGITWALAVADRLGIRDCFEESPPDGAQAAPLTRWPSRPGRSATPRTRCRAAG</sequence>
<feature type="region of interest" description="Disordered" evidence="1">
    <location>
        <begin position="41"/>
        <end position="74"/>
    </location>
</feature>
<dbReference type="RefSeq" id="WP_048579109.1">
    <property type="nucleotide sequence ID" value="NZ_LFNT01000001.1"/>
</dbReference>
<dbReference type="PATRIC" id="fig|1938.3.peg.3320"/>
<name>A0A0J7ZPJ9_STRVR</name>
<dbReference type="Proteomes" id="UP000037432">
    <property type="component" value="Unassembled WGS sequence"/>
</dbReference>
<dbReference type="AlphaFoldDB" id="A0A0J7ZPJ9"/>
<comment type="caution">
    <text evidence="2">The sequence shown here is derived from an EMBL/GenBank/DDBJ whole genome shotgun (WGS) entry which is preliminary data.</text>
</comment>
<protein>
    <submittedName>
        <fullName evidence="2">Uncharacterized protein</fullName>
    </submittedName>
</protein>
<dbReference type="EMBL" id="LFNT01000001">
    <property type="protein sequence ID" value="KMS77317.1"/>
    <property type="molecule type" value="Genomic_DNA"/>
</dbReference>
<organism evidence="2 3">
    <name type="scientific">Streptomyces viridochromogenes</name>
    <dbReference type="NCBI Taxonomy" id="1938"/>
    <lineage>
        <taxon>Bacteria</taxon>
        <taxon>Bacillati</taxon>
        <taxon>Actinomycetota</taxon>
        <taxon>Actinomycetes</taxon>
        <taxon>Kitasatosporales</taxon>
        <taxon>Streptomycetaceae</taxon>
        <taxon>Streptomyces</taxon>
    </lineage>
</organism>
<evidence type="ECO:0000313" key="2">
    <source>
        <dbReference type="EMBL" id="KMS77317.1"/>
    </source>
</evidence>